<proteinExistence type="predicted"/>
<sequence length="205" mass="24620">MELGCRQFPRWLPSTFDQTGAQSPVCKGWIERPRLHPKVKSVRLSTNTMSIRERLYPQEQELSVLVRHCSDARYVWNLALEQRNSWRRRRSLPIPKMLELAKVRKLTWLKEGSSTIQQQALRDLDRAFWNWWKRPDHFGHPIWRRAGINEGFVIRDLSIRRLNRKWGQVFIPKCGWVKFRVTREWRDIQTASSARVTKDRAGRWC</sequence>
<reference evidence="1 2" key="1">
    <citation type="submission" date="2015-01" db="EMBL/GenBank/DDBJ databases">
        <title>Draft genome of the acidophilic iron oxidizer Ferrimicrobium acidiphilum strain T23.</title>
        <authorList>
            <person name="Poehlein A."/>
            <person name="Eisen S."/>
            <person name="Schloemann M."/>
            <person name="Johnson B.D."/>
            <person name="Daniel R."/>
            <person name="Muehling M."/>
        </authorList>
    </citation>
    <scope>NUCLEOTIDE SEQUENCE [LARGE SCALE GENOMIC DNA]</scope>
    <source>
        <strain evidence="1 2">T23</strain>
    </source>
</reference>
<accession>A0A0D8FYL3</accession>
<keyword evidence="2" id="KW-1185">Reference proteome</keyword>
<protein>
    <submittedName>
        <fullName evidence="1">Uncharacterized protein</fullName>
    </submittedName>
</protein>
<organism evidence="1 2">
    <name type="scientific">Ferrimicrobium acidiphilum DSM 19497</name>
    <dbReference type="NCBI Taxonomy" id="1121877"/>
    <lineage>
        <taxon>Bacteria</taxon>
        <taxon>Bacillati</taxon>
        <taxon>Actinomycetota</taxon>
        <taxon>Acidimicrobiia</taxon>
        <taxon>Acidimicrobiales</taxon>
        <taxon>Acidimicrobiaceae</taxon>
        <taxon>Ferrimicrobium</taxon>
    </lineage>
</organism>
<dbReference type="AlphaFoldDB" id="A0A0D8FYL3"/>
<evidence type="ECO:0000313" key="1">
    <source>
        <dbReference type="EMBL" id="KJE78189.1"/>
    </source>
</evidence>
<gene>
    <name evidence="1" type="ORF">FEAC_01810</name>
</gene>
<name>A0A0D8FYL3_9ACTN</name>
<dbReference type="EMBL" id="JXUW01000001">
    <property type="protein sequence ID" value="KJE78189.1"/>
    <property type="molecule type" value="Genomic_DNA"/>
</dbReference>
<dbReference type="STRING" id="1121877.FEAC_01810"/>
<comment type="caution">
    <text evidence="1">The sequence shown here is derived from an EMBL/GenBank/DDBJ whole genome shotgun (WGS) entry which is preliminary data.</text>
</comment>
<evidence type="ECO:0000313" key="2">
    <source>
        <dbReference type="Proteomes" id="UP000032336"/>
    </source>
</evidence>
<dbReference type="Proteomes" id="UP000032336">
    <property type="component" value="Unassembled WGS sequence"/>
</dbReference>